<evidence type="ECO:0000313" key="3">
    <source>
        <dbReference type="Proteomes" id="UP000828390"/>
    </source>
</evidence>
<dbReference type="AlphaFoldDB" id="A0A9D4IHI6"/>
<name>A0A9D4IHI6_DREPO</name>
<comment type="caution">
    <text evidence="2">The sequence shown here is derived from an EMBL/GenBank/DDBJ whole genome shotgun (WGS) entry which is preliminary data.</text>
</comment>
<organism evidence="2 3">
    <name type="scientific">Dreissena polymorpha</name>
    <name type="common">Zebra mussel</name>
    <name type="synonym">Mytilus polymorpha</name>
    <dbReference type="NCBI Taxonomy" id="45954"/>
    <lineage>
        <taxon>Eukaryota</taxon>
        <taxon>Metazoa</taxon>
        <taxon>Spiralia</taxon>
        <taxon>Lophotrochozoa</taxon>
        <taxon>Mollusca</taxon>
        <taxon>Bivalvia</taxon>
        <taxon>Autobranchia</taxon>
        <taxon>Heteroconchia</taxon>
        <taxon>Euheterodonta</taxon>
        <taxon>Imparidentia</taxon>
        <taxon>Neoheterodontei</taxon>
        <taxon>Myida</taxon>
        <taxon>Dreissenoidea</taxon>
        <taxon>Dreissenidae</taxon>
        <taxon>Dreissena</taxon>
    </lineage>
</organism>
<accession>A0A9D4IHI6</accession>
<feature type="compositionally biased region" description="Polar residues" evidence="1">
    <location>
        <begin position="7"/>
        <end position="22"/>
    </location>
</feature>
<protein>
    <submittedName>
        <fullName evidence="2">Uncharacterized protein</fullName>
    </submittedName>
</protein>
<proteinExistence type="predicted"/>
<evidence type="ECO:0000256" key="1">
    <source>
        <dbReference type="SAM" id="MobiDB-lite"/>
    </source>
</evidence>
<reference evidence="2" key="2">
    <citation type="submission" date="2020-11" db="EMBL/GenBank/DDBJ databases">
        <authorList>
            <person name="McCartney M.A."/>
            <person name="Auch B."/>
            <person name="Kono T."/>
            <person name="Mallez S."/>
            <person name="Becker A."/>
            <person name="Gohl D.M."/>
            <person name="Silverstein K.A.T."/>
            <person name="Koren S."/>
            <person name="Bechman K.B."/>
            <person name="Herman A."/>
            <person name="Abrahante J.E."/>
            <person name="Garbe J."/>
        </authorList>
    </citation>
    <scope>NUCLEOTIDE SEQUENCE</scope>
    <source>
        <strain evidence="2">Duluth1</strain>
        <tissue evidence="2">Whole animal</tissue>
    </source>
</reference>
<gene>
    <name evidence="2" type="ORF">DPMN_175762</name>
</gene>
<sequence length="78" mass="8853">MLLPVATVSSPSQVVTEPSPTTSRDDQREVLATIENVENMPEIVSPAFQLLRVPLAKPKKQRNNCAMYCQRRFLVKRQ</sequence>
<dbReference type="Proteomes" id="UP000828390">
    <property type="component" value="Unassembled WGS sequence"/>
</dbReference>
<evidence type="ECO:0000313" key="2">
    <source>
        <dbReference type="EMBL" id="KAH3774380.1"/>
    </source>
</evidence>
<feature type="region of interest" description="Disordered" evidence="1">
    <location>
        <begin position="1"/>
        <end position="26"/>
    </location>
</feature>
<keyword evidence="3" id="KW-1185">Reference proteome</keyword>
<dbReference type="EMBL" id="JAIWYP010000009">
    <property type="protein sequence ID" value="KAH3774380.1"/>
    <property type="molecule type" value="Genomic_DNA"/>
</dbReference>
<reference evidence="2" key="1">
    <citation type="journal article" date="2019" name="bioRxiv">
        <title>The Genome of the Zebra Mussel, Dreissena polymorpha: A Resource for Invasive Species Research.</title>
        <authorList>
            <person name="McCartney M.A."/>
            <person name="Auch B."/>
            <person name="Kono T."/>
            <person name="Mallez S."/>
            <person name="Zhang Y."/>
            <person name="Obille A."/>
            <person name="Becker A."/>
            <person name="Abrahante J.E."/>
            <person name="Garbe J."/>
            <person name="Badalamenti J.P."/>
            <person name="Herman A."/>
            <person name="Mangelson H."/>
            <person name="Liachko I."/>
            <person name="Sullivan S."/>
            <person name="Sone E.D."/>
            <person name="Koren S."/>
            <person name="Silverstein K.A.T."/>
            <person name="Beckman K.B."/>
            <person name="Gohl D.M."/>
        </authorList>
    </citation>
    <scope>NUCLEOTIDE SEQUENCE</scope>
    <source>
        <strain evidence="2">Duluth1</strain>
        <tissue evidence="2">Whole animal</tissue>
    </source>
</reference>